<evidence type="ECO:0000313" key="2">
    <source>
        <dbReference type="EMBL" id="GBP41087.1"/>
    </source>
</evidence>
<reference evidence="2 3" key="1">
    <citation type="journal article" date="2019" name="Commun. Biol.">
        <title>The bagworm genome reveals a unique fibroin gene that provides high tensile strength.</title>
        <authorList>
            <person name="Kono N."/>
            <person name="Nakamura H."/>
            <person name="Ohtoshi R."/>
            <person name="Tomita M."/>
            <person name="Numata K."/>
            <person name="Arakawa K."/>
        </authorList>
    </citation>
    <scope>NUCLEOTIDE SEQUENCE [LARGE SCALE GENOMIC DNA]</scope>
</reference>
<dbReference type="AlphaFoldDB" id="A0A4C1VRT8"/>
<comment type="caution">
    <text evidence="2">The sequence shown here is derived from an EMBL/GenBank/DDBJ whole genome shotgun (WGS) entry which is preliminary data.</text>
</comment>
<keyword evidence="3" id="KW-1185">Reference proteome</keyword>
<dbReference type="EMBL" id="BGZK01000392">
    <property type="protein sequence ID" value="GBP41087.1"/>
    <property type="molecule type" value="Genomic_DNA"/>
</dbReference>
<dbReference type="Proteomes" id="UP000299102">
    <property type="component" value="Unassembled WGS sequence"/>
</dbReference>
<evidence type="ECO:0000256" key="1">
    <source>
        <dbReference type="SAM" id="MobiDB-lite"/>
    </source>
</evidence>
<organism evidence="2 3">
    <name type="scientific">Eumeta variegata</name>
    <name type="common">Bagworm moth</name>
    <name type="synonym">Eumeta japonica</name>
    <dbReference type="NCBI Taxonomy" id="151549"/>
    <lineage>
        <taxon>Eukaryota</taxon>
        <taxon>Metazoa</taxon>
        <taxon>Ecdysozoa</taxon>
        <taxon>Arthropoda</taxon>
        <taxon>Hexapoda</taxon>
        <taxon>Insecta</taxon>
        <taxon>Pterygota</taxon>
        <taxon>Neoptera</taxon>
        <taxon>Endopterygota</taxon>
        <taxon>Lepidoptera</taxon>
        <taxon>Glossata</taxon>
        <taxon>Ditrysia</taxon>
        <taxon>Tineoidea</taxon>
        <taxon>Psychidae</taxon>
        <taxon>Oiketicinae</taxon>
        <taxon>Eumeta</taxon>
    </lineage>
</organism>
<protein>
    <submittedName>
        <fullName evidence="2">Uncharacterized protein</fullName>
    </submittedName>
</protein>
<evidence type="ECO:0000313" key="3">
    <source>
        <dbReference type="Proteomes" id="UP000299102"/>
    </source>
</evidence>
<proteinExistence type="predicted"/>
<accession>A0A4C1VRT8</accession>
<name>A0A4C1VRT8_EUMVA</name>
<sequence length="283" mass="31611">MLYAFVRSSHLTSTVGCKLPLCASTTRGLGPLVINGSPRHLKVVYIWAAVPRYDVQFVALSARSPLYTWGWVRTCEGVAIGISAVDTERPPIIFTAFIFVRENRKFFFGFFHRRGVTVKKAEISYSSPKSQQRTRTPLKLRVTTGQRCSPTLWWVACLRDFATVAPVPYHKLVTALTLKFSLRIDPVPSELKATPLAVFANLNPPVSYQMSRYRDRRISCKTMTQEGCVDVKRLKNGPERSNKAPANRSKADTGPRPSVPAGAASAHSRCSFPRAPHLRTLTF</sequence>
<gene>
    <name evidence="2" type="ORF">EVAR_32909_1</name>
</gene>
<feature type="compositionally biased region" description="Basic and acidic residues" evidence="1">
    <location>
        <begin position="232"/>
        <end position="242"/>
    </location>
</feature>
<feature type="region of interest" description="Disordered" evidence="1">
    <location>
        <begin position="232"/>
        <end position="270"/>
    </location>
</feature>